<reference evidence="1" key="1">
    <citation type="journal article" date="2021" name="Open Biol.">
        <title>Shared evolutionary footprints suggest mitochondrial oxidative damage underlies multiple complex I losses in fungi.</title>
        <authorList>
            <person name="Schikora-Tamarit M.A."/>
            <person name="Marcet-Houben M."/>
            <person name="Nosek J."/>
            <person name="Gabaldon T."/>
        </authorList>
    </citation>
    <scope>NUCLEOTIDE SEQUENCE</scope>
    <source>
        <strain evidence="1">CBS2887</strain>
    </source>
</reference>
<proteinExistence type="predicted"/>
<accession>A0A9P8Q8T8</accession>
<gene>
    <name evidence="1" type="ORF">WICPIJ_004012</name>
</gene>
<name>A0A9P8Q8T8_WICPI</name>
<evidence type="ECO:0000313" key="2">
    <source>
        <dbReference type="Proteomes" id="UP000774326"/>
    </source>
</evidence>
<comment type="caution">
    <text evidence="1">The sequence shown here is derived from an EMBL/GenBank/DDBJ whole genome shotgun (WGS) entry which is preliminary data.</text>
</comment>
<dbReference type="Proteomes" id="UP000774326">
    <property type="component" value="Unassembled WGS sequence"/>
</dbReference>
<reference evidence="1" key="2">
    <citation type="submission" date="2021-01" db="EMBL/GenBank/DDBJ databases">
        <authorList>
            <person name="Schikora-Tamarit M.A."/>
        </authorList>
    </citation>
    <scope>NUCLEOTIDE SEQUENCE</scope>
    <source>
        <strain evidence="1">CBS2887</strain>
    </source>
</reference>
<dbReference type="EMBL" id="JAEUBG010002230">
    <property type="protein sequence ID" value="KAH3685014.1"/>
    <property type="molecule type" value="Genomic_DNA"/>
</dbReference>
<dbReference type="AlphaFoldDB" id="A0A9P8Q8T8"/>
<sequence length="130" mass="14260">MFVISLTVSKDTNLAVRRDFFALSLSDSVIRSLSELLELISDLFCSSLILAWLDPSESPNSSNLSTSILSLVTISSNWSNLKYLSMRNGTIGNSLTRSLVGNLNSFLSVEESNLSSDGEKSIFFNVILSR</sequence>
<evidence type="ECO:0000313" key="1">
    <source>
        <dbReference type="EMBL" id="KAH3685014.1"/>
    </source>
</evidence>
<protein>
    <submittedName>
        <fullName evidence="1">Uncharacterized protein</fullName>
    </submittedName>
</protein>
<keyword evidence="2" id="KW-1185">Reference proteome</keyword>
<organism evidence="1 2">
    <name type="scientific">Wickerhamomyces pijperi</name>
    <name type="common">Yeast</name>
    <name type="synonym">Pichia pijperi</name>
    <dbReference type="NCBI Taxonomy" id="599730"/>
    <lineage>
        <taxon>Eukaryota</taxon>
        <taxon>Fungi</taxon>
        <taxon>Dikarya</taxon>
        <taxon>Ascomycota</taxon>
        <taxon>Saccharomycotina</taxon>
        <taxon>Saccharomycetes</taxon>
        <taxon>Phaffomycetales</taxon>
        <taxon>Wickerhamomycetaceae</taxon>
        <taxon>Wickerhamomyces</taxon>
    </lineage>
</organism>